<dbReference type="Proteomes" id="UP001055658">
    <property type="component" value="Chromosome"/>
</dbReference>
<dbReference type="InterPro" id="IPR019647">
    <property type="entry name" value="PhoP_reg_network_YrbL"/>
</dbReference>
<proteinExistence type="predicted"/>
<gene>
    <name evidence="1" type="ORF">MJO52_09425</name>
</gene>
<keyword evidence="2" id="KW-1185">Reference proteome</keyword>
<dbReference type="Pfam" id="PF10707">
    <property type="entry name" value="YrbL-PhoP_reg"/>
    <property type="match status" value="1"/>
</dbReference>
<evidence type="ECO:0000313" key="1">
    <source>
        <dbReference type="EMBL" id="USD23336.1"/>
    </source>
</evidence>
<dbReference type="RefSeq" id="WP_252085682.1">
    <property type="nucleotide sequence ID" value="NZ_CP092418.1"/>
</dbReference>
<evidence type="ECO:0000313" key="2">
    <source>
        <dbReference type="Proteomes" id="UP001055658"/>
    </source>
</evidence>
<name>A0ABY4VGB3_9GAMM</name>
<accession>A0ABY4VGB3</accession>
<dbReference type="EMBL" id="CP092418">
    <property type="protein sequence ID" value="USD23336.1"/>
    <property type="molecule type" value="Genomic_DNA"/>
</dbReference>
<sequence>MDMQLRLDQAIAKGNEKLVFPHPESDDLLIKVISDQFRRTMDYKFSISTRLRRLTYYWPYIKEVSEHIYLREGKVKDTHFVQEFKGFVDTNLGLGITVRAVKKHTGELADTLHKLISSKEFNQKHIDGLIDLLKWLEQTFIVVRDLRTVNIVWDEINGHFVVIDGIGSRRLPSLRTISRLYNQRANRRCTAKLRRLVNKELKKSGYELLF</sequence>
<reference evidence="1" key="1">
    <citation type="submission" date="2022-02" db="EMBL/GenBank/DDBJ databases">
        <title>Coral-associated bacteria.</title>
        <authorList>
            <person name="Tang K."/>
            <person name="Wang X."/>
        </authorList>
    </citation>
    <scope>NUCLEOTIDE SEQUENCE</scope>
    <source>
        <strain evidence="1">SCSIO 43006</strain>
    </source>
</reference>
<organism evidence="1 2">
    <name type="scientific">Microbulbifer variabilis</name>
    <dbReference type="NCBI Taxonomy" id="266805"/>
    <lineage>
        <taxon>Bacteria</taxon>
        <taxon>Pseudomonadati</taxon>
        <taxon>Pseudomonadota</taxon>
        <taxon>Gammaproteobacteria</taxon>
        <taxon>Cellvibrionales</taxon>
        <taxon>Microbulbiferaceae</taxon>
        <taxon>Microbulbifer</taxon>
    </lineage>
</organism>
<protein>
    <submittedName>
        <fullName evidence="1">PhoP regulatory network YrbL family protein</fullName>
    </submittedName>
</protein>